<accession>D7FXE0</accession>
<dbReference type="EMBL" id="FN649738">
    <property type="protein sequence ID" value="CBJ32277.1"/>
    <property type="molecule type" value="Genomic_DNA"/>
</dbReference>
<dbReference type="EMBL" id="FN648516">
    <property type="protein sequence ID" value="CBJ32277.1"/>
    <property type="molecule type" value="Genomic_DNA"/>
</dbReference>
<protein>
    <submittedName>
        <fullName evidence="3">Uncharacterized protein</fullName>
    </submittedName>
</protein>
<organism evidence="3 4">
    <name type="scientific">Ectocarpus siliculosus</name>
    <name type="common">Brown alga</name>
    <name type="synonym">Conferva siliculosa</name>
    <dbReference type="NCBI Taxonomy" id="2880"/>
    <lineage>
        <taxon>Eukaryota</taxon>
        <taxon>Sar</taxon>
        <taxon>Stramenopiles</taxon>
        <taxon>Ochrophyta</taxon>
        <taxon>PX clade</taxon>
        <taxon>Phaeophyceae</taxon>
        <taxon>Ectocarpales</taxon>
        <taxon>Ectocarpaceae</taxon>
        <taxon>Ectocarpus</taxon>
    </lineage>
</organism>
<dbReference type="InterPro" id="IPR014756">
    <property type="entry name" value="Ig_E-set"/>
</dbReference>
<sequence length="552" mass="60136">MASGDGLHQATVGISASFTIQLVGDEVGGGGSLPDWEPNSSFRFIYVWISSKDQILIAEVVGDGSNNGTLTATYKSDFPGDYLVHVEEVQPSERGEGLPIVGSPFSLKIAGDFPTLDVHSLPVCGSQDDGSTDIADTFWRPGTWLSANVASAAHGVMRTGWVFQPKSCVFDTFSYQDLMLLASPDGEPTWLVVVGGSVQRGVFLTLVDMALAAGQKDDMATSVLEKCWGYADLRVGNLRLTYQDMRLYQVSGKTDSVVCNNEKLTSGSTSAFVHSAKDFLASTVFRDGTQWPATILAPSYLVPEKNVNHMIEVLMDSLPPSWEGKLLFVDHMAGFSIHWTQGNPTRAALKDVRITATGRTPTDDVALRKMDGYQTQDPRVSFMSAFPMYQAKLFENERSRQGIRHYGASIHYHYMSSTTSDPEAHNGTTMVHSTMTEMLANIMLGQAVETKAELYAKAAASTGGSEQERADVGKSFQVCSDCPRQMLPVHVKPIPEPVCEIVESLPGNAETGEVWDGELCPDWCMKQAPVSQKETQSGPVDVRECSIETRQP</sequence>
<dbReference type="InParanoid" id="D7FXE0"/>
<feature type="compositionally biased region" description="Polar residues" evidence="2">
    <location>
        <begin position="529"/>
        <end position="538"/>
    </location>
</feature>
<dbReference type="Proteomes" id="UP000002630">
    <property type="component" value="Linkage Group LG13"/>
</dbReference>
<dbReference type="Gene3D" id="2.60.40.10">
    <property type="entry name" value="Immunoglobulins"/>
    <property type="match status" value="1"/>
</dbReference>
<name>D7FXE0_ECTSI</name>
<dbReference type="AlphaFoldDB" id="D7FXE0"/>
<proteinExistence type="predicted"/>
<dbReference type="PROSITE" id="PS50194">
    <property type="entry name" value="FILAMIN_REPEAT"/>
    <property type="match status" value="1"/>
</dbReference>
<feature type="compositionally biased region" description="Basic and acidic residues" evidence="2">
    <location>
        <begin position="541"/>
        <end position="552"/>
    </location>
</feature>
<dbReference type="eggNOG" id="ENOG502SCI8">
    <property type="taxonomic scope" value="Eukaryota"/>
</dbReference>
<dbReference type="InterPro" id="IPR013783">
    <property type="entry name" value="Ig-like_fold"/>
</dbReference>
<evidence type="ECO:0000256" key="1">
    <source>
        <dbReference type="PROSITE-ProRule" id="PRU00087"/>
    </source>
</evidence>
<evidence type="ECO:0000313" key="3">
    <source>
        <dbReference type="EMBL" id="CBJ32277.1"/>
    </source>
</evidence>
<dbReference type="OrthoDB" id="2525164at2759"/>
<dbReference type="SUPFAM" id="SSF81296">
    <property type="entry name" value="E set domains"/>
    <property type="match status" value="1"/>
</dbReference>
<gene>
    <name evidence="3" type="ORF">Esi_0326_0028</name>
</gene>
<dbReference type="InterPro" id="IPR017868">
    <property type="entry name" value="Filamin/ABP280_repeat-like"/>
</dbReference>
<evidence type="ECO:0000313" key="4">
    <source>
        <dbReference type="Proteomes" id="UP000002630"/>
    </source>
</evidence>
<keyword evidence="4" id="KW-1185">Reference proteome</keyword>
<feature type="repeat" description="Filamin" evidence="1">
    <location>
        <begin position="1"/>
        <end position="109"/>
    </location>
</feature>
<feature type="region of interest" description="Disordered" evidence="2">
    <location>
        <begin position="529"/>
        <end position="552"/>
    </location>
</feature>
<reference evidence="3 4" key="1">
    <citation type="journal article" date="2010" name="Nature">
        <title>The Ectocarpus genome and the independent evolution of multicellularity in brown algae.</title>
        <authorList>
            <person name="Cock J.M."/>
            <person name="Sterck L."/>
            <person name="Rouze P."/>
            <person name="Scornet D."/>
            <person name="Allen A.E."/>
            <person name="Amoutzias G."/>
            <person name="Anthouard V."/>
            <person name="Artiguenave F."/>
            <person name="Aury J.M."/>
            <person name="Badger J.H."/>
            <person name="Beszteri B."/>
            <person name="Billiau K."/>
            <person name="Bonnet E."/>
            <person name="Bothwell J.H."/>
            <person name="Bowler C."/>
            <person name="Boyen C."/>
            <person name="Brownlee C."/>
            <person name="Carrano C.J."/>
            <person name="Charrier B."/>
            <person name="Cho G.Y."/>
            <person name="Coelho S.M."/>
            <person name="Collen J."/>
            <person name="Corre E."/>
            <person name="Da Silva C."/>
            <person name="Delage L."/>
            <person name="Delaroque N."/>
            <person name="Dittami S.M."/>
            <person name="Doulbeau S."/>
            <person name="Elias M."/>
            <person name="Farnham G."/>
            <person name="Gachon C.M."/>
            <person name="Gschloessl B."/>
            <person name="Heesch S."/>
            <person name="Jabbari K."/>
            <person name="Jubin C."/>
            <person name="Kawai H."/>
            <person name="Kimura K."/>
            <person name="Kloareg B."/>
            <person name="Kupper F.C."/>
            <person name="Lang D."/>
            <person name="Le Bail A."/>
            <person name="Leblanc C."/>
            <person name="Lerouge P."/>
            <person name="Lohr M."/>
            <person name="Lopez P.J."/>
            <person name="Martens C."/>
            <person name="Maumus F."/>
            <person name="Michel G."/>
            <person name="Miranda-Saavedra D."/>
            <person name="Morales J."/>
            <person name="Moreau H."/>
            <person name="Motomura T."/>
            <person name="Nagasato C."/>
            <person name="Napoli C.A."/>
            <person name="Nelson D.R."/>
            <person name="Nyvall-Collen P."/>
            <person name="Peters A.F."/>
            <person name="Pommier C."/>
            <person name="Potin P."/>
            <person name="Poulain J."/>
            <person name="Quesneville H."/>
            <person name="Read B."/>
            <person name="Rensing S.A."/>
            <person name="Ritter A."/>
            <person name="Rousvoal S."/>
            <person name="Samanta M."/>
            <person name="Samson G."/>
            <person name="Schroeder D.C."/>
            <person name="Segurens B."/>
            <person name="Strittmatter M."/>
            <person name="Tonon T."/>
            <person name="Tregear J.W."/>
            <person name="Valentin K."/>
            <person name="von Dassow P."/>
            <person name="Yamagishi T."/>
            <person name="Van de Peer Y."/>
            <person name="Wincker P."/>
        </authorList>
    </citation>
    <scope>NUCLEOTIDE SEQUENCE [LARGE SCALE GENOMIC DNA]</scope>
    <source>
        <strain evidence="4">Ec32 / CCAP1310/4</strain>
    </source>
</reference>
<evidence type="ECO:0000256" key="2">
    <source>
        <dbReference type="SAM" id="MobiDB-lite"/>
    </source>
</evidence>